<keyword evidence="2" id="KW-1185">Reference proteome</keyword>
<evidence type="ECO:0000313" key="2">
    <source>
        <dbReference type="Proteomes" id="UP000828390"/>
    </source>
</evidence>
<gene>
    <name evidence="1" type="ORF">DPMN_047147</name>
</gene>
<comment type="caution">
    <text evidence="1">The sequence shown here is derived from an EMBL/GenBank/DDBJ whole genome shotgun (WGS) entry which is preliminary data.</text>
</comment>
<reference evidence="1" key="2">
    <citation type="submission" date="2020-11" db="EMBL/GenBank/DDBJ databases">
        <authorList>
            <person name="McCartney M.A."/>
            <person name="Auch B."/>
            <person name="Kono T."/>
            <person name="Mallez S."/>
            <person name="Becker A."/>
            <person name="Gohl D.M."/>
            <person name="Silverstein K.A.T."/>
            <person name="Koren S."/>
            <person name="Bechman K.B."/>
            <person name="Herman A."/>
            <person name="Abrahante J.E."/>
            <person name="Garbe J."/>
        </authorList>
    </citation>
    <scope>NUCLEOTIDE SEQUENCE</scope>
    <source>
        <strain evidence="1">Duluth1</strain>
        <tissue evidence="1">Whole animal</tissue>
    </source>
</reference>
<proteinExistence type="predicted"/>
<name>A0A9D4I2V4_DREPO</name>
<dbReference type="EMBL" id="JAIWYP010000011">
    <property type="protein sequence ID" value="KAH3740441.1"/>
    <property type="molecule type" value="Genomic_DNA"/>
</dbReference>
<dbReference type="Proteomes" id="UP000828390">
    <property type="component" value="Unassembled WGS sequence"/>
</dbReference>
<dbReference type="AlphaFoldDB" id="A0A9D4I2V4"/>
<reference evidence="1" key="1">
    <citation type="journal article" date="2019" name="bioRxiv">
        <title>The Genome of the Zebra Mussel, Dreissena polymorpha: A Resource for Invasive Species Research.</title>
        <authorList>
            <person name="McCartney M.A."/>
            <person name="Auch B."/>
            <person name="Kono T."/>
            <person name="Mallez S."/>
            <person name="Zhang Y."/>
            <person name="Obille A."/>
            <person name="Becker A."/>
            <person name="Abrahante J.E."/>
            <person name="Garbe J."/>
            <person name="Badalamenti J.P."/>
            <person name="Herman A."/>
            <person name="Mangelson H."/>
            <person name="Liachko I."/>
            <person name="Sullivan S."/>
            <person name="Sone E.D."/>
            <person name="Koren S."/>
            <person name="Silverstein K.A.T."/>
            <person name="Beckman K.B."/>
            <person name="Gohl D.M."/>
        </authorList>
    </citation>
    <scope>NUCLEOTIDE SEQUENCE</scope>
    <source>
        <strain evidence="1">Duluth1</strain>
        <tissue evidence="1">Whole animal</tissue>
    </source>
</reference>
<protein>
    <submittedName>
        <fullName evidence="1">Uncharacterized protein</fullName>
    </submittedName>
</protein>
<evidence type="ECO:0000313" key="1">
    <source>
        <dbReference type="EMBL" id="KAH3740441.1"/>
    </source>
</evidence>
<organism evidence="1 2">
    <name type="scientific">Dreissena polymorpha</name>
    <name type="common">Zebra mussel</name>
    <name type="synonym">Mytilus polymorpha</name>
    <dbReference type="NCBI Taxonomy" id="45954"/>
    <lineage>
        <taxon>Eukaryota</taxon>
        <taxon>Metazoa</taxon>
        <taxon>Spiralia</taxon>
        <taxon>Lophotrochozoa</taxon>
        <taxon>Mollusca</taxon>
        <taxon>Bivalvia</taxon>
        <taxon>Autobranchia</taxon>
        <taxon>Heteroconchia</taxon>
        <taxon>Euheterodonta</taxon>
        <taxon>Imparidentia</taxon>
        <taxon>Neoheterodontei</taxon>
        <taxon>Myida</taxon>
        <taxon>Dreissenoidea</taxon>
        <taxon>Dreissenidae</taxon>
        <taxon>Dreissena</taxon>
    </lineage>
</organism>
<sequence length="173" mass="19864">MQNEEAIPERMTPDFCLYMYNAKIHPPSYWTRFTSDKTVKDWNKGQPPCTLVDIDKNSNTFTVIKGLVEGTWEADIQGIGRDADGLDGLQYGGLKITRIQRVENLILYEQYATRRQVMFLASGKAGIYPKLSDVPDMKGGSSHIKELLNNEWANQLYNEVNEEYFFTGPRRTE</sequence>
<accession>A0A9D4I2V4</accession>
<dbReference type="Gene3D" id="3.90.228.10">
    <property type="match status" value="1"/>
</dbReference>